<dbReference type="EMBL" id="RWJN01000322">
    <property type="protein sequence ID" value="TCD63104.1"/>
    <property type="molecule type" value="Genomic_DNA"/>
</dbReference>
<name>A0A4R0RLB7_9APHY</name>
<dbReference type="AlphaFoldDB" id="A0A4R0RLB7"/>
<evidence type="ECO:0000256" key="1">
    <source>
        <dbReference type="SAM" id="MobiDB-lite"/>
    </source>
</evidence>
<feature type="region of interest" description="Disordered" evidence="1">
    <location>
        <begin position="225"/>
        <end position="244"/>
    </location>
</feature>
<evidence type="ECO:0000313" key="3">
    <source>
        <dbReference type="EMBL" id="TCD63104.1"/>
    </source>
</evidence>
<sequence length="244" mass="26417">MFAFHLLYAGILAAITYVGMVANTGISAFQAFDLAAIPAFTFMRSLYVEVTRPLQQANVDIPKSDYMSSIPTSPVTVTDLIVRPPSLVPSASVIVKTTTDLAIIPTTCKALLVLEAIKPVMVRTEEDQQEYVCEWPSATPITLIEFSSTARSPKSKRPRRSTISHSLTIAVACAIICASVPFVFTSFVLLHRRPDQQDHSGPSVVSQHEPRAGLVVLVDSNEDIPTLSSQPELTSGATSSEEVQ</sequence>
<feature type="compositionally biased region" description="Polar residues" evidence="1">
    <location>
        <begin position="226"/>
        <end position="244"/>
    </location>
</feature>
<reference evidence="3 4" key="1">
    <citation type="submission" date="2018-11" db="EMBL/GenBank/DDBJ databases">
        <title>Genome assembly of Steccherinum ochraceum LE-BIN_3174, the white-rot fungus of the Steccherinaceae family (The Residual Polyporoid clade, Polyporales, Basidiomycota).</title>
        <authorList>
            <person name="Fedorova T.V."/>
            <person name="Glazunova O.A."/>
            <person name="Landesman E.O."/>
            <person name="Moiseenko K.V."/>
            <person name="Psurtseva N.V."/>
            <person name="Savinova O.S."/>
            <person name="Shakhova N.V."/>
            <person name="Tyazhelova T.V."/>
            <person name="Vasina D.V."/>
        </authorList>
    </citation>
    <scope>NUCLEOTIDE SEQUENCE [LARGE SCALE GENOMIC DNA]</scope>
    <source>
        <strain evidence="3 4">LE-BIN_3174</strain>
    </source>
</reference>
<proteinExistence type="predicted"/>
<keyword evidence="2" id="KW-0472">Membrane</keyword>
<evidence type="ECO:0000256" key="2">
    <source>
        <dbReference type="SAM" id="Phobius"/>
    </source>
</evidence>
<accession>A0A4R0RLB7</accession>
<evidence type="ECO:0000313" key="4">
    <source>
        <dbReference type="Proteomes" id="UP000292702"/>
    </source>
</evidence>
<dbReference type="Proteomes" id="UP000292702">
    <property type="component" value="Unassembled WGS sequence"/>
</dbReference>
<keyword evidence="2" id="KW-0812">Transmembrane</keyword>
<feature type="transmembrane region" description="Helical" evidence="2">
    <location>
        <begin position="167"/>
        <end position="190"/>
    </location>
</feature>
<gene>
    <name evidence="3" type="ORF">EIP91_006008</name>
</gene>
<protein>
    <submittedName>
        <fullName evidence="3">Uncharacterized protein</fullName>
    </submittedName>
</protein>
<dbReference type="OrthoDB" id="3320795at2759"/>
<organism evidence="3 4">
    <name type="scientific">Steccherinum ochraceum</name>
    <dbReference type="NCBI Taxonomy" id="92696"/>
    <lineage>
        <taxon>Eukaryota</taxon>
        <taxon>Fungi</taxon>
        <taxon>Dikarya</taxon>
        <taxon>Basidiomycota</taxon>
        <taxon>Agaricomycotina</taxon>
        <taxon>Agaricomycetes</taxon>
        <taxon>Polyporales</taxon>
        <taxon>Steccherinaceae</taxon>
        <taxon>Steccherinum</taxon>
    </lineage>
</organism>
<keyword evidence="2" id="KW-1133">Transmembrane helix</keyword>
<comment type="caution">
    <text evidence="3">The sequence shown here is derived from an EMBL/GenBank/DDBJ whole genome shotgun (WGS) entry which is preliminary data.</text>
</comment>
<feature type="non-terminal residue" evidence="3">
    <location>
        <position position="244"/>
    </location>
</feature>
<keyword evidence="4" id="KW-1185">Reference proteome</keyword>